<evidence type="ECO:0000313" key="4">
    <source>
        <dbReference type="Proteomes" id="UP000245699"/>
    </source>
</evidence>
<feature type="region of interest" description="Disordered" evidence="1">
    <location>
        <begin position="420"/>
        <end position="459"/>
    </location>
</feature>
<sequence length="589" mass="64044">MIILKGRYKYNFSTLYSVIPGVTRWTNLQKEIKEKYGLAEHQRILLTYTDTDGDVVGVCCNHHLEEMLSNQKGKKIIRVRILNLSDIGVGLALDSVPEQWGSSISPYNDDIYPKEQFKMPSVLQAMNESSSMEHTTIDPVGKSEPGHVKMPMSDESGNIQMPTPELAILESAKIPTSISQSAGGKKPAVVNSISIGDENSNDSDTEKPSAQHPLPTVLGTSSSSSGSSSSHHSVHDKMESIKTQVTEMTTVELLPSDSVVQGVPKPEPNVKLASIENKISRQSQGLQITESKIYISENHTDSVTSLSNLGTKVNKPDAGSKIETKIVEDVKLESTKAELSLPPLRVPTPIIIAQTKPTQGASGSLVKTKTSVDEVSSSHSSNSSISETVVKASGEKSGIIELESSETVVTSEKIAEEKSNATLSKPAVGKPAPPPVVIKPVEASSSKKKKEDKVVGKPAPSPVLTGVPVLKNDKGKRAKYRMIFKVYVKIGSAKEDSKMVFCEEDDLVIESGSKYEGNQWRRAHGTIVDKDKVRRNVFIHEEVWSNYKYLPENRFGFEDSVVKSGGLNSGKFCFGDMLGHFSSAFSDDE</sequence>
<dbReference type="Proteomes" id="UP000245699">
    <property type="component" value="Unassembled WGS sequence"/>
</dbReference>
<dbReference type="SUPFAM" id="SSF54277">
    <property type="entry name" value="CAD &amp; PB1 domains"/>
    <property type="match status" value="1"/>
</dbReference>
<feature type="domain" description="PB1" evidence="2">
    <location>
        <begin position="5"/>
        <end position="73"/>
    </location>
</feature>
<dbReference type="AlphaFoldDB" id="A0A2T9Y686"/>
<gene>
    <name evidence="3" type="ORF">BB559_005869</name>
</gene>
<dbReference type="CDD" id="cd05992">
    <property type="entry name" value="PB1"/>
    <property type="match status" value="1"/>
</dbReference>
<reference evidence="3 4" key="1">
    <citation type="journal article" date="2018" name="MBio">
        <title>Comparative Genomics Reveals the Core Gene Toolbox for the Fungus-Insect Symbiosis.</title>
        <authorList>
            <person name="Wang Y."/>
            <person name="Stata M."/>
            <person name="Wang W."/>
            <person name="Stajich J.E."/>
            <person name="White M.M."/>
            <person name="Moncalvo J.M."/>
        </authorList>
    </citation>
    <scope>NUCLEOTIDE SEQUENCE [LARGE SCALE GENOMIC DNA]</scope>
    <source>
        <strain evidence="3 4">AUS-77-4</strain>
    </source>
</reference>
<feature type="compositionally biased region" description="Low complexity" evidence="1">
    <location>
        <begin position="213"/>
        <end position="231"/>
    </location>
</feature>
<feature type="region of interest" description="Disordered" evidence="1">
    <location>
        <begin position="192"/>
        <end position="238"/>
    </location>
</feature>
<proteinExistence type="predicted"/>
<dbReference type="InterPro" id="IPR000270">
    <property type="entry name" value="PB1_dom"/>
</dbReference>
<comment type="caution">
    <text evidence="3">The sequence shown here is derived from an EMBL/GenBank/DDBJ whole genome shotgun (WGS) entry which is preliminary data.</text>
</comment>
<evidence type="ECO:0000259" key="2">
    <source>
        <dbReference type="Pfam" id="PF00564"/>
    </source>
</evidence>
<evidence type="ECO:0000256" key="1">
    <source>
        <dbReference type="SAM" id="MobiDB-lite"/>
    </source>
</evidence>
<dbReference type="STRING" id="61424.A0A2T9Y686"/>
<accession>A0A2T9Y686</accession>
<name>A0A2T9Y686_9FUNG</name>
<evidence type="ECO:0000313" key="3">
    <source>
        <dbReference type="EMBL" id="PVU87846.1"/>
    </source>
</evidence>
<dbReference type="EMBL" id="MBFT01000684">
    <property type="protein sequence ID" value="PVU87846.1"/>
    <property type="molecule type" value="Genomic_DNA"/>
</dbReference>
<organism evidence="3 4">
    <name type="scientific">Furculomyces boomerangus</name>
    <dbReference type="NCBI Taxonomy" id="61424"/>
    <lineage>
        <taxon>Eukaryota</taxon>
        <taxon>Fungi</taxon>
        <taxon>Fungi incertae sedis</taxon>
        <taxon>Zoopagomycota</taxon>
        <taxon>Kickxellomycotina</taxon>
        <taxon>Harpellomycetes</taxon>
        <taxon>Harpellales</taxon>
        <taxon>Harpellaceae</taxon>
        <taxon>Furculomyces</taxon>
    </lineage>
</organism>
<dbReference type="Pfam" id="PF00564">
    <property type="entry name" value="PB1"/>
    <property type="match status" value="1"/>
</dbReference>
<dbReference type="OrthoDB" id="5600103at2759"/>
<protein>
    <recommendedName>
        <fullName evidence="2">PB1 domain-containing protein</fullName>
    </recommendedName>
</protein>
<keyword evidence="4" id="KW-1185">Reference proteome</keyword>
<dbReference type="Gene3D" id="3.10.20.90">
    <property type="entry name" value="Phosphatidylinositol 3-kinase Catalytic Subunit, Chain A, domain 1"/>
    <property type="match status" value="1"/>
</dbReference>